<keyword evidence="3" id="KW-1185">Reference proteome</keyword>
<accession>A0A9D3LLI2</accession>
<proteinExistence type="predicted"/>
<protein>
    <submittedName>
        <fullName evidence="2">Uncharacterized protein</fullName>
    </submittedName>
</protein>
<reference evidence="2" key="1">
    <citation type="submission" date="2021-01" db="EMBL/GenBank/DDBJ databases">
        <title>A chromosome-scale assembly of European eel, Anguilla anguilla.</title>
        <authorList>
            <person name="Henkel C."/>
            <person name="Jong-Raadsen S.A."/>
            <person name="Dufour S."/>
            <person name="Weltzien F.-A."/>
            <person name="Palstra A.P."/>
            <person name="Pelster B."/>
            <person name="Spaink H.P."/>
            <person name="Van Den Thillart G.E."/>
            <person name="Jansen H."/>
            <person name="Zahm M."/>
            <person name="Klopp C."/>
            <person name="Cedric C."/>
            <person name="Louis A."/>
            <person name="Berthelot C."/>
            <person name="Parey E."/>
            <person name="Roest Crollius H."/>
            <person name="Montfort J."/>
            <person name="Robinson-Rechavi M."/>
            <person name="Bucao C."/>
            <person name="Bouchez O."/>
            <person name="Gislard M."/>
            <person name="Lluch J."/>
            <person name="Milhes M."/>
            <person name="Lampietro C."/>
            <person name="Lopez Roques C."/>
            <person name="Donnadieu C."/>
            <person name="Braasch I."/>
            <person name="Desvignes T."/>
            <person name="Postlethwait J."/>
            <person name="Bobe J."/>
            <person name="Guiguen Y."/>
            <person name="Dirks R."/>
        </authorList>
    </citation>
    <scope>NUCLEOTIDE SEQUENCE</scope>
    <source>
        <strain evidence="2">Tag_6206</strain>
        <tissue evidence="2">Liver</tissue>
    </source>
</reference>
<dbReference type="Proteomes" id="UP001044222">
    <property type="component" value="Chromosome 17"/>
</dbReference>
<name>A0A9D3LLI2_ANGAN</name>
<sequence>MSKPESSASSGFGTLSSVVSEAEEPDRVTLEEDSKMEIKQKSFEEEWSRRGEVLTGRMLKAVADSETKISTLPFRKRRNSF</sequence>
<dbReference type="AlphaFoldDB" id="A0A9D3LLI2"/>
<evidence type="ECO:0000313" key="3">
    <source>
        <dbReference type="Proteomes" id="UP001044222"/>
    </source>
</evidence>
<evidence type="ECO:0000256" key="1">
    <source>
        <dbReference type="SAM" id="MobiDB-lite"/>
    </source>
</evidence>
<dbReference type="EMBL" id="JAFIRN010000017">
    <property type="protein sequence ID" value="KAG5832714.1"/>
    <property type="molecule type" value="Genomic_DNA"/>
</dbReference>
<organism evidence="2 3">
    <name type="scientific">Anguilla anguilla</name>
    <name type="common">European freshwater eel</name>
    <name type="synonym">Muraena anguilla</name>
    <dbReference type="NCBI Taxonomy" id="7936"/>
    <lineage>
        <taxon>Eukaryota</taxon>
        <taxon>Metazoa</taxon>
        <taxon>Chordata</taxon>
        <taxon>Craniata</taxon>
        <taxon>Vertebrata</taxon>
        <taxon>Euteleostomi</taxon>
        <taxon>Actinopterygii</taxon>
        <taxon>Neopterygii</taxon>
        <taxon>Teleostei</taxon>
        <taxon>Anguilliformes</taxon>
        <taxon>Anguillidae</taxon>
        <taxon>Anguilla</taxon>
    </lineage>
</organism>
<feature type="compositionally biased region" description="Low complexity" evidence="1">
    <location>
        <begin position="1"/>
        <end position="17"/>
    </location>
</feature>
<gene>
    <name evidence="2" type="ORF">ANANG_G00294090</name>
</gene>
<feature type="region of interest" description="Disordered" evidence="1">
    <location>
        <begin position="1"/>
        <end position="31"/>
    </location>
</feature>
<evidence type="ECO:0000313" key="2">
    <source>
        <dbReference type="EMBL" id="KAG5832714.1"/>
    </source>
</evidence>
<comment type="caution">
    <text evidence="2">The sequence shown here is derived from an EMBL/GenBank/DDBJ whole genome shotgun (WGS) entry which is preliminary data.</text>
</comment>